<evidence type="ECO:0000256" key="1">
    <source>
        <dbReference type="SAM" id="MobiDB-lite"/>
    </source>
</evidence>
<dbReference type="Proteomes" id="UP001221757">
    <property type="component" value="Unassembled WGS sequence"/>
</dbReference>
<gene>
    <name evidence="2" type="ORF">B0H17DRAFT_1127588</name>
</gene>
<dbReference type="EMBL" id="JARKIE010000014">
    <property type="protein sequence ID" value="KAJ7702638.1"/>
    <property type="molecule type" value="Genomic_DNA"/>
</dbReference>
<feature type="compositionally biased region" description="Acidic residues" evidence="1">
    <location>
        <begin position="334"/>
        <end position="355"/>
    </location>
</feature>
<accession>A0AAD7E109</accession>
<name>A0AAD7E109_MYCRO</name>
<feature type="compositionally biased region" description="Low complexity" evidence="1">
    <location>
        <begin position="100"/>
        <end position="129"/>
    </location>
</feature>
<dbReference type="AlphaFoldDB" id="A0AAD7E109"/>
<comment type="caution">
    <text evidence="2">The sequence shown here is derived from an EMBL/GenBank/DDBJ whole genome shotgun (WGS) entry which is preliminary data.</text>
</comment>
<keyword evidence="3" id="KW-1185">Reference proteome</keyword>
<sequence>MHARSRRSRAHRSLCPSALFADRLRALVAFHARHAPSRRHPHELKALFERMLSVKFGIYQRPSGFLGRVLRRMFGGTWELTPTEHAAGRNEMGARKRGCAASACAQSPPPLADSASSSSSSAPGKAAEALAVERGRDNGVEDGVGISSSWGELKEISASLMQKLSSTHQEEAASEKHDADDPAGVADDGATEERHGEVDRCGLVANKDDAVEAIHVVVWALAIDAEHRIFGRSARGGVAEMGECRHSMARLEICPAVEVLCLHRTRGDDALLTCEADECEAEPDEADAALAWELEAEAELARDEDALLACEADERHTEANEAGTLLAHKLGAEERDDDGEAESLEDTAHDDDDAELLPCKDDEAVLRTLAKDTEEERDAETELLCTLLEVAVAVVELLLCEDDGDTEPLEEDMARDGAELLVYDDGVLEWDTEAAVSEAEEEAELREDTKE</sequence>
<evidence type="ECO:0000313" key="2">
    <source>
        <dbReference type="EMBL" id="KAJ7702638.1"/>
    </source>
</evidence>
<evidence type="ECO:0000313" key="3">
    <source>
        <dbReference type="Proteomes" id="UP001221757"/>
    </source>
</evidence>
<protein>
    <submittedName>
        <fullName evidence="2">Uncharacterized protein</fullName>
    </submittedName>
</protein>
<feature type="compositionally biased region" description="Basic and acidic residues" evidence="1">
    <location>
        <begin position="168"/>
        <end position="180"/>
    </location>
</feature>
<feature type="region of interest" description="Disordered" evidence="1">
    <location>
        <begin position="162"/>
        <end position="196"/>
    </location>
</feature>
<organism evidence="2 3">
    <name type="scientific">Mycena rosella</name>
    <name type="common">Pink bonnet</name>
    <name type="synonym">Agaricus rosellus</name>
    <dbReference type="NCBI Taxonomy" id="1033263"/>
    <lineage>
        <taxon>Eukaryota</taxon>
        <taxon>Fungi</taxon>
        <taxon>Dikarya</taxon>
        <taxon>Basidiomycota</taxon>
        <taxon>Agaricomycotina</taxon>
        <taxon>Agaricomycetes</taxon>
        <taxon>Agaricomycetidae</taxon>
        <taxon>Agaricales</taxon>
        <taxon>Marasmiineae</taxon>
        <taxon>Mycenaceae</taxon>
        <taxon>Mycena</taxon>
    </lineage>
</organism>
<feature type="region of interest" description="Disordered" evidence="1">
    <location>
        <begin position="100"/>
        <end position="143"/>
    </location>
</feature>
<feature type="region of interest" description="Disordered" evidence="1">
    <location>
        <begin position="320"/>
        <end position="355"/>
    </location>
</feature>
<proteinExistence type="predicted"/>
<reference evidence="2" key="1">
    <citation type="submission" date="2023-03" db="EMBL/GenBank/DDBJ databases">
        <title>Massive genome expansion in bonnet fungi (Mycena s.s.) driven by repeated elements and novel gene families across ecological guilds.</title>
        <authorList>
            <consortium name="Lawrence Berkeley National Laboratory"/>
            <person name="Harder C.B."/>
            <person name="Miyauchi S."/>
            <person name="Viragh M."/>
            <person name="Kuo A."/>
            <person name="Thoen E."/>
            <person name="Andreopoulos B."/>
            <person name="Lu D."/>
            <person name="Skrede I."/>
            <person name="Drula E."/>
            <person name="Henrissat B."/>
            <person name="Morin E."/>
            <person name="Kohler A."/>
            <person name="Barry K."/>
            <person name="LaButti K."/>
            <person name="Morin E."/>
            <person name="Salamov A."/>
            <person name="Lipzen A."/>
            <person name="Mereny Z."/>
            <person name="Hegedus B."/>
            <person name="Baldrian P."/>
            <person name="Stursova M."/>
            <person name="Weitz H."/>
            <person name="Taylor A."/>
            <person name="Grigoriev I.V."/>
            <person name="Nagy L.G."/>
            <person name="Martin F."/>
            <person name="Kauserud H."/>
        </authorList>
    </citation>
    <scope>NUCLEOTIDE SEQUENCE</scope>
    <source>
        <strain evidence="2">CBHHK067</strain>
    </source>
</reference>